<organism evidence="2 3">
    <name type="scientific">Desulfonema magnum</name>
    <dbReference type="NCBI Taxonomy" id="45655"/>
    <lineage>
        <taxon>Bacteria</taxon>
        <taxon>Pseudomonadati</taxon>
        <taxon>Thermodesulfobacteriota</taxon>
        <taxon>Desulfobacteria</taxon>
        <taxon>Desulfobacterales</taxon>
        <taxon>Desulfococcaceae</taxon>
        <taxon>Desulfonema</taxon>
    </lineage>
</organism>
<evidence type="ECO:0000256" key="1">
    <source>
        <dbReference type="SAM" id="Phobius"/>
    </source>
</evidence>
<name>A0A975BF26_9BACT</name>
<keyword evidence="1" id="KW-0472">Membrane</keyword>
<dbReference type="Proteomes" id="UP000663722">
    <property type="component" value="Chromosome"/>
</dbReference>
<keyword evidence="1" id="KW-0812">Transmembrane</keyword>
<sequence>MGHYFTIKIHSEKIGFFIFMSGGEKIGFFMTIYVYKADFDMSYIRELKFYKKRLLDHLIFSYGKKQIHLHLFKSGQDQGKKIAEVSDAF</sequence>
<proteinExistence type="predicted"/>
<dbReference type="EMBL" id="CP061800">
    <property type="protein sequence ID" value="QTA84544.1"/>
    <property type="molecule type" value="Genomic_DNA"/>
</dbReference>
<keyword evidence="1" id="KW-1133">Transmembrane helix</keyword>
<reference evidence="2" key="1">
    <citation type="journal article" date="2021" name="Microb. Physiol.">
        <title>Proteogenomic Insights into the Physiology of Marine, Sulfate-Reducing, Filamentous Desulfonema limicola and Desulfonema magnum.</title>
        <authorList>
            <person name="Schnaars V."/>
            <person name="Wohlbrand L."/>
            <person name="Scheve S."/>
            <person name="Hinrichs C."/>
            <person name="Reinhardt R."/>
            <person name="Rabus R."/>
        </authorList>
    </citation>
    <scope>NUCLEOTIDE SEQUENCE</scope>
    <source>
        <strain evidence="2">4be13</strain>
    </source>
</reference>
<dbReference type="AlphaFoldDB" id="A0A975BF26"/>
<gene>
    <name evidence="2" type="ORF">dnm_005410</name>
</gene>
<evidence type="ECO:0000313" key="2">
    <source>
        <dbReference type="EMBL" id="QTA84544.1"/>
    </source>
</evidence>
<protein>
    <submittedName>
        <fullName evidence="2">Uncharacterized protein</fullName>
    </submittedName>
</protein>
<keyword evidence="3" id="KW-1185">Reference proteome</keyword>
<evidence type="ECO:0000313" key="3">
    <source>
        <dbReference type="Proteomes" id="UP000663722"/>
    </source>
</evidence>
<feature type="transmembrane region" description="Helical" evidence="1">
    <location>
        <begin position="14"/>
        <end position="35"/>
    </location>
</feature>
<accession>A0A975BF26</accession>
<dbReference type="KEGG" id="dmm:dnm_005410"/>